<accession>A0A2I1HDL4</accession>
<protein>
    <submittedName>
        <fullName evidence="1">Uncharacterized protein</fullName>
    </submittedName>
</protein>
<gene>
    <name evidence="1" type="ORF">RhiirA4_428654</name>
</gene>
<keyword evidence="2" id="KW-1185">Reference proteome</keyword>
<sequence length="333" mass="39100">MHLRYKKKYQIPLQSYYNFKIPSLKESKHADIRQEVHIANYFNSTKHNLSFDPSERSNDASTSEDMNVSLSPLHTISPTFDVNTPVFTLGKKVQRKIHNEPAILPIPDELLPYVPSEPIFKDGVTFEYLSKKEKRTLKPLIVGSKYWIKAVRSIKALAEEKNALEAHTDELKIKWEVQDKVFVTLYDDLFSDLFYHQNICHDYFAYLSTTPGSSISFIPTSKMSKRHIKYVHNNPRFNRNHLLKLEADCFNSNLHLALTKRDHDLQYLDFYDKLPRRERKRKLQDKVDEDRNIDNDCEVCCETMKIKFKTLLDETHYCLDIPANLSQLILLSK</sequence>
<evidence type="ECO:0000313" key="2">
    <source>
        <dbReference type="Proteomes" id="UP000234323"/>
    </source>
</evidence>
<organism evidence="1 2">
    <name type="scientific">Rhizophagus irregularis</name>
    <dbReference type="NCBI Taxonomy" id="588596"/>
    <lineage>
        <taxon>Eukaryota</taxon>
        <taxon>Fungi</taxon>
        <taxon>Fungi incertae sedis</taxon>
        <taxon>Mucoromycota</taxon>
        <taxon>Glomeromycotina</taxon>
        <taxon>Glomeromycetes</taxon>
        <taxon>Glomerales</taxon>
        <taxon>Glomeraceae</taxon>
        <taxon>Rhizophagus</taxon>
    </lineage>
</organism>
<comment type="caution">
    <text evidence="1">The sequence shown here is derived from an EMBL/GenBank/DDBJ whole genome shotgun (WGS) entry which is preliminary data.</text>
</comment>
<dbReference type="EMBL" id="LLXI01002377">
    <property type="protein sequence ID" value="PKY56991.1"/>
    <property type="molecule type" value="Genomic_DNA"/>
</dbReference>
<dbReference type="Proteomes" id="UP000234323">
    <property type="component" value="Unassembled WGS sequence"/>
</dbReference>
<evidence type="ECO:0000313" key="1">
    <source>
        <dbReference type="EMBL" id="PKY56991.1"/>
    </source>
</evidence>
<reference evidence="1 2" key="1">
    <citation type="submission" date="2015-10" db="EMBL/GenBank/DDBJ databases">
        <title>Genome analyses suggest a sexual origin of heterokaryosis in a supposedly ancient asexual fungus.</title>
        <authorList>
            <person name="Ropars J."/>
            <person name="Sedzielewska K."/>
            <person name="Noel J."/>
            <person name="Charron P."/>
            <person name="Farinelli L."/>
            <person name="Marton T."/>
            <person name="Kruger M."/>
            <person name="Pelin A."/>
            <person name="Brachmann A."/>
            <person name="Corradi N."/>
        </authorList>
    </citation>
    <scope>NUCLEOTIDE SEQUENCE [LARGE SCALE GENOMIC DNA]</scope>
    <source>
        <strain evidence="1 2">A4</strain>
    </source>
</reference>
<name>A0A2I1HDL4_9GLOM</name>
<dbReference type="AlphaFoldDB" id="A0A2I1HDL4"/>
<proteinExistence type="predicted"/>